<keyword evidence="2" id="KW-0479">Metal-binding</keyword>
<dbReference type="Gene3D" id="3.40.630.10">
    <property type="entry name" value="Zn peptidases"/>
    <property type="match status" value="1"/>
</dbReference>
<keyword evidence="3" id="KW-0378">Hydrolase</keyword>
<dbReference type="RefSeq" id="WP_341370652.1">
    <property type="nucleotide sequence ID" value="NZ_JBBPCO010000006.1"/>
</dbReference>
<organism evidence="6 7">
    <name type="scientific">Thermithiobacillus plumbiphilus</name>
    <dbReference type="NCBI Taxonomy" id="1729899"/>
    <lineage>
        <taxon>Bacteria</taxon>
        <taxon>Pseudomonadati</taxon>
        <taxon>Pseudomonadota</taxon>
        <taxon>Acidithiobacillia</taxon>
        <taxon>Acidithiobacillales</taxon>
        <taxon>Thermithiobacillaceae</taxon>
        <taxon>Thermithiobacillus</taxon>
    </lineage>
</organism>
<evidence type="ECO:0000256" key="1">
    <source>
        <dbReference type="ARBA" id="ARBA00001947"/>
    </source>
</evidence>
<gene>
    <name evidence="6" type="ORF">WOB96_07445</name>
</gene>
<comment type="cofactor">
    <cofactor evidence="1">
        <name>Zn(2+)</name>
        <dbReference type="ChEBI" id="CHEBI:29105"/>
    </cofactor>
</comment>
<comment type="caution">
    <text evidence="6">The sequence shown here is derived from an EMBL/GenBank/DDBJ whole genome shotgun (WGS) entry which is preliminary data.</text>
</comment>
<evidence type="ECO:0000259" key="5">
    <source>
        <dbReference type="Pfam" id="PF24827"/>
    </source>
</evidence>
<evidence type="ECO:0000313" key="7">
    <source>
        <dbReference type="Proteomes" id="UP001446205"/>
    </source>
</evidence>
<keyword evidence="4" id="KW-0862">Zinc</keyword>
<evidence type="ECO:0000313" key="6">
    <source>
        <dbReference type="EMBL" id="MEK8089598.1"/>
    </source>
</evidence>
<name>A0ABU9DA68_9PROT</name>
<dbReference type="SUPFAM" id="SSF53187">
    <property type="entry name" value="Zn-dependent exopeptidases"/>
    <property type="match status" value="1"/>
</dbReference>
<protein>
    <submittedName>
        <fullName evidence="6">M14 family metallopeptidase</fullName>
    </submittedName>
</protein>
<dbReference type="EMBL" id="JBBPCO010000006">
    <property type="protein sequence ID" value="MEK8089598.1"/>
    <property type="molecule type" value="Genomic_DNA"/>
</dbReference>
<keyword evidence="7" id="KW-1185">Reference proteome</keyword>
<dbReference type="Pfam" id="PF24827">
    <property type="entry name" value="AstE_AspA_cat"/>
    <property type="match status" value="1"/>
</dbReference>
<dbReference type="CDD" id="cd06256">
    <property type="entry name" value="M14_ASTE_ASPA-like"/>
    <property type="match status" value="1"/>
</dbReference>
<accession>A0ABU9DA68</accession>
<sequence length="334" mass="37243">MLTILDHLPPGFLDLDATRLHEILPDPALIHLPGRRPEPVFVSMLLHGNEDTGLRAMQALLREYQDRELPRALSIFTGNVSAARFGLRRLDGQPDYNRIWPGGEPGDSPEHAMMRDIVDIMRARRVFASIDIHNNTGLNPHYACVNRLDDAFLHLATLFGRTVVYFLRPTGVQSMAFAELCPSVTIECGQPGQDYGIEHAREFVEACLHLAELPAHPVAAHDIDLFHTVAIVTVPPAVSFGFGEADTELRLLGDLDYLNFRELPAGTLLGWARTGSHAGLAAHNETGEDVSARYFSRDGGEIRTARRVMPSMLTLDTRVIRQDCLCYFMERLDI</sequence>
<proteinExistence type="predicted"/>
<reference evidence="6 7" key="1">
    <citation type="submission" date="2024-04" db="EMBL/GenBank/DDBJ databases">
        <authorList>
            <person name="Abashina T."/>
            <person name="Shaikin A."/>
        </authorList>
    </citation>
    <scope>NUCLEOTIDE SEQUENCE [LARGE SCALE GENOMIC DNA]</scope>
    <source>
        <strain evidence="6 7">AAFK</strain>
    </source>
</reference>
<evidence type="ECO:0000256" key="4">
    <source>
        <dbReference type="ARBA" id="ARBA00022833"/>
    </source>
</evidence>
<dbReference type="Proteomes" id="UP001446205">
    <property type="component" value="Unassembled WGS sequence"/>
</dbReference>
<evidence type="ECO:0000256" key="2">
    <source>
        <dbReference type="ARBA" id="ARBA00022723"/>
    </source>
</evidence>
<feature type="domain" description="Succinylglutamate desuccinylase/Aspartoacylase catalytic" evidence="5">
    <location>
        <begin position="46"/>
        <end position="203"/>
    </location>
</feature>
<dbReference type="InterPro" id="IPR055438">
    <property type="entry name" value="AstE_AspA_cat"/>
</dbReference>
<evidence type="ECO:0000256" key="3">
    <source>
        <dbReference type="ARBA" id="ARBA00022801"/>
    </source>
</evidence>